<name>A0A9Q0LGQ4_ANAIG</name>
<evidence type="ECO:0000256" key="8">
    <source>
        <dbReference type="SAM" id="MobiDB-lite"/>
    </source>
</evidence>
<feature type="transmembrane region" description="Helical" evidence="7">
    <location>
        <begin position="235"/>
        <end position="256"/>
    </location>
</feature>
<comment type="caution">
    <text evidence="9">The sequence shown here is derived from an EMBL/GenBank/DDBJ whole genome shotgun (WGS) entry which is preliminary data.</text>
</comment>
<dbReference type="PANTHER" id="PTHR12385:SF14">
    <property type="entry name" value="CHOLINE TRANSPORTER-LIKE 2"/>
    <property type="match status" value="1"/>
</dbReference>
<evidence type="ECO:0000256" key="4">
    <source>
        <dbReference type="ARBA" id="ARBA00022989"/>
    </source>
</evidence>
<feature type="transmembrane region" description="Helical" evidence="7">
    <location>
        <begin position="431"/>
        <end position="453"/>
    </location>
</feature>
<reference evidence="9" key="1">
    <citation type="submission" date="2022-10" db="EMBL/GenBank/DDBJ databases">
        <title>Novel sulphate-reducing endosymbionts in the free-living metamonad Anaeramoeba.</title>
        <authorList>
            <person name="Jerlstrom-Hultqvist J."/>
            <person name="Cepicka I."/>
            <person name="Gallot-Lavallee L."/>
            <person name="Salas-Leiva D."/>
            <person name="Curtis B.A."/>
            <person name="Zahonova K."/>
            <person name="Pipaliya S."/>
            <person name="Dacks J."/>
            <person name="Roger A.J."/>
        </authorList>
    </citation>
    <scope>NUCLEOTIDE SEQUENCE</scope>
    <source>
        <strain evidence="9">BMAN</strain>
    </source>
</reference>
<evidence type="ECO:0000256" key="1">
    <source>
        <dbReference type="ARBA" id="ARBA00004141"/>
    </source>
</evidence>
<dbReference type="OrthoDB" id="420519at2759"/>
<evidence type="ECO:0000256" key="3">
    <source>
        <dbReference type="ARBA" id="ARBA00022692"/>
    </source>
</evidence>
<dbReference type="Pfam" id="PF04515">
    <property type="entry name" value="Choline_transpo"/>
    <property type="match status" value="1"/>
</dbReference>
<keyword evidence="10" id="KW-1185">Reference proteome</keyword>
<dbReference type="OMA" id="SQRKCRD"/>
<evidence type="ECO:0000256" key="2">
    <source>
        <dbReference type="ARBA" id="ARBA00007168"/>
    </source>
</evidence>
<feature type="transmembrane region" description="Helical" evidence="7">
    <location>
        <begin position="276"/>
        <end position="299"/>
    </location>
</feature>
<dbReference type="InterPro" id="IPR007603">
    <property type="entry name" value="Choline_transptr-like"/>
</dbReference>
<feature type="transmembrane region" description="Helical" evidence="7">
    <location>
        <begin position="208"/>
        <end position="228"/>
    </location>
</feature>
<feature type="region of interest" description="Disordered" evidence="8">
    <location>
        <begin position="600"/>
        <end position="635"/>
    </location>
</feature>
<evidence type="ECO:0000256" key="7">
    <source>
        <dbReference type="RuleBase" id="RU368066"/>
    </source>
</evidence>
<feature type="transmembrane region" description="Helical" evidence="7">
    <location>
        <begin position="385"/>
        <end position="410"/>
    </location>
</feature>
<feature type="transmembrane region" description="Helical" evidence="7">
    <location>
        <begin position="50"/>
        <end position="71"/>
    </location>
</feature>
<organism evidence="9 10">
    <name type="scientific">Anaeramoeba ignava</name>
    <name type="common">Anaerobic marine amoeba</name>
    <dbReference type="NCBI Taxonomy" id="1746090"/>
    <lineage>
        <taxon>Eukaryota</taxon>
        <taxon>Metamonada</taxon>
        <taxon>Anaeramoebidae</taxon>
        <taxon>Anaeramoeba</taxon>
    </lineage>
</organism>
<keyword evidence="5 7" id="KW-0472">Membrane</keyword>
<dbReference type="GO" id="GO:0022857">
    <property type="term" value="F:transmembrane transporter activity"/>
    <property type="evidence" value="ECO:0007669"/>
    <property type="project" value="UniProtKB-UniRule"/>
</dbReference>
<dbReference type="EMBL" id="JAPDFW010000081">
    <property type="protein sequence ID" value="KAJ5072438.1"/>
    <property type="molecule type" value="Genomic_DNA"/>
</dbReference>
<dbReference type="PANTHER" id="PTHR12385">
    <property type="entry name" value="CHOLINE TRANSPORTER-LIKE (SLC FAMILY 44)"/>
    <property type="match status" value="1"/>
</dbReference>
<feature type="transmembrane region" description="Helical" evidence="7">
    <location>
        <begin position="320"/>
        <end position="341"/>
    </location>
</feature>
<comment type="function">
    <text evidence="7">Choline transporter.</text>
</comment>
<feature type="compositionally biased region" description="Basic and acidic residues" evidence="8">
    <location>
        <begin position="1"/>
        <end position="23"/>
    </location>
</feature>
<evidence type="ECO:0000256" key="5">
    <source>
        <dbReference type="ARBA" id="ARBA00023136"/>
    </source>
</evidence>
<accession>A0A9Q0LGQ4</accession>
<sequence length="635" mass="73347">MSSDLDVEKQESKQIDSKPDDSLLKQQNQNEYEYDDSELGPTEKRKCRDFFWVVLFILFWIGMLIVMAVAFSKGSPKRLYYPTDYRGNVCGFNNKDVKDQLKKDGYSDLDVSFLQDLTDKTHCFFPYDDTSNEFCVSECPSSGSFSSPPCSSGGVYDYYTSIEHCNYESESHLRRCIPTSDDQGILDTLKKDVAGSISVTMGDLAQSWWIMLVTAGIALVLSFIWFWLMKKFSGFMIWLTVFALFVVLIIFTWYLWKQVQTSEAKKTFESDKTNAKWFKVLFSLMVVVDFVFVLLVIFLRNRIRLAAGIIREAAKAISAIPSLVFFPFWTFLMLLVLYLYWIPVTLFLMSAGKPTLEPYGSNSYKLHYKNDTSTNYATIYHLFGLLWTTLVIIALTQATIAGAVSSWYWARDKHNLPKSPVMTSFKRMLRYHFGSLCFGSFLIAVVQLIRMIIRFIEKQLKKRNLDNKCVKYCFYCMKCFFACLESWLKFISRNAYIMIAVYGESFCKSTKRAFHLIARNIIRIMVLNVFGDLLLWIGKIIVTIISTMIAISILRSRKDISFYLIPALVCALLSYGIASAFMAVFEMAIDTIFLSFCEDSERHDGSSPDKEPYATEDLRKYMNEHKPKEKEKENL</sequence>
<evidence type="ECO:0000313" key="9">
    <source>
        <dbReference type="EMBL" id="KAJ5072438.1"/>
    </source>
</evidence>
<keyword evidence="6" id="KW-0325">Glycoprotein</keyword>
<gene>
    <name evidence="9" type="ORF">M0811_01453</name>
</gene>
<protein>
    <recommendedName>
        <fullName evidence="7">Choline transporter-like protein</fullName>
    </recommendedName>
</protein>
<keyword evidence="3 7" id="KW-0812">Transmembrane</keyword>
<dbReference type="AlphaFoldDB" id="A0A9Q0LGQ4"/>
<dbReference type="GO" id="GO:0005886">
    <property type="term" value="C:plasma membrane"/>
    <property type="evidence" value="ECO:0007669"/>
    <property type="project" value="UniProtKB-SubCell"/>
</dbReference>
<feature type="transmembrane region" description="Helical" evidence="7">
    <location>
        <begin position="533"/>
        <end position="554"/>
    </location>
</feature>
<proteinExistence type="inferred from homology"/>
<evidence type="ECO:0000256" key="6">
    <source>
        <dbReference type="ARBA" id="ARBA00023180"/>
    </source>
</evidence>
<comment type="similarity">
    <text evidence="2 7">Belongs to the CTL (choline transporter-like) family.</text>
</comment>
<dbReference type="Proteomes" id="UP001149090">
    <property type="component" value="Unassembled WGS sequence"/>
</dbReference>
<evidence type="ECO:0000313" key="10">
    <source>
        <dbReference type="Proteomes" id="UP001149090"/>
    </source>
</evidence>
<comment type="subcellular location">
    <subcellularLocation>
        <location evidence="7">Cell membrane</location>
        <topology evidence="7">Multi-pass membrane protein</topology>
    </subcellularLocation>
    <subcellularLocation>
        <location evidence="1">Membrane</location>
        <topology evidence="1">Multi-pass membrane protein</topology>
    </subcellularLocation>
</comment>
<feature type="region of interest" description="Disordered" evidence="8">
    <location>
        <begin position="1"/>
        <end position="39"/>
    </location>
</feature>
<feature type="transmembrane region" description="Helical" evidence="7">
    <location>
        <begin position="561"/>
        <end position="585"/>
    </location>
</feature>
<keyword evidence="4 7" id="KW-1133">Transmembrane helix</keyword>